<dbReference type="RefSeq" id="XP_022720568.1">
    <property type="nucleotide sequence ID" value="XM_022864833.1"/>
</dbReference>
<dbReference type="Proteomes" id="UP000515121">
    <property type="component" value="Unplaced"/>
</dbReference>
<dbReference type="GeneID" id="111278245"/>
<feature type="compositionally biased region" description="Low complexity" evidence="3">
    <location>
        <begin position="261"/>
        <end position="273"/>
    </location>
</feature>
<evidence type="ECO:0000256" key="2">
    <source>
        <dbReference type="ARBA" id="ARBA00022737"/>
    </source>
</evidence>
<protein>
    <submittedName>
        <fullName evidence="7">Cysteine-rich repeat secretory protein 38-like</fullName>
    </submittedName>
</protein>
<evidence type="ECO:0000313" key="7">
    <source>
        <dbReference type="RefSeq" id="XP_022720568.1"/>
    </source>
</evidence>
<feature type="signal peptide" evidence="4">
    <location>
        <begin position="1"/>
        <end position="23"/>
    </location>
</feature>
<feature type="compositionally biased region" description="Pro residues" evidence="3">
    <location>
        <begin position="251"/>
        <end position="260"/>
    </location>
</feature>
<evidence type="ECO:0000259" key="5">
    <source>
        <dbReference type="PROSITE" id="PS51473"/>
    </source>
</evidence>
<dbReference type="OrthoDB" id="1646025at2759"/>
<accession>A0A6P5WXH6</accession>
<keyword evidence="2" id="KW-0677">Repeat</keyword>
<reference evidence="7" key="1">
    <citation type="submission" date="2025-08" db="UniProtKB">
        <authorList>
            <consortium name="RefSeq"/>
        </authorList>
    </citation>
    <scope>IDENTIFICATION</scope>
    <source>
        <tissue evidence="7">Fruit stalk</tissue>
    </source>
</reference>
<organism evidence="6 7">
    <name type="scientific">Durio zibethinus</name>
    <name type="common">Durian</name>
    <dbReference type="NCBI Taxonomy" id="66656"/>
    <lineage>
        <taxon>Eukaryota</taxon>
        <taxon>Viridiplantae</taxon>
        <taxon>Streptophyta</taxon>
        <taxon>Embryophyta</taxon>
        <taxon>Tracheophyta</taxon>
        <taxon>Spermatophyta</taxon>
        <taxon>Magnoliopsida</taxon>
        <taxon>eudicotyledons</taxon>
        <taxon>Gunneridae</taxon>
        <taxon>Pentapetalae</taxon>
        <taxon>rosids</taxon>
        <taxon>malvids</taxon>
        <taxon>Malvales</taxon>
        <taxon>Malvaceae</taxon>
        <taxon>Helicteroideae</taxon>
        <taxon>Durio</taxon>
    </lineage>
</organism>
<dbReference type="Gene3D" id="3.30.430.20">
    <property type="entry name" value="Gnk2 domain, C-X8-C-X2-C motif"/>
    <property type="match status" value="2"/>
</dbReference>
<feature type="domain" description="Gnk2-homologous" evidence="5">
    <location>
        <begin position="27"/>
        <end position="130"/>
    </location>
</feature>
<dbReference type="FunFam" id="3.30.430.20:FF:000003">
    <property type="entry name" value="Cysteine-rich RLK (RECEPTOR-like protein kinase) 10"/>
    <property type="match status" value="1"/>
</dbReference>
<feature type="domain" description="Gnk2-homologous" evidence="5">
    <location>
        <begin position="136"/>
        <end position="243"/>
    </location>
</feature>
<dbReference type="AlphaFoldDB" id="A0A6P5WXH6"/>
<name>A0A6P5WXH6_DURZI</name>
<dbReference type="CDD" id="cd23509">
    <property type="entry name" value="Gnk2-like"/>
    <property type="match status" value="2"/>
</dbReference>
<feature type="chain" id="PRO_5027984946" evidence="4">
    <location>
        <begin position="24"/>
        <end position="273"/>
    </location>
</feature>
<evidence type="ECO:0000313" key="6">
    <source>
        <dbReference type="Proteomes" id="UP000515121"/>
    </source>
</evidence>
<dbReference type="PANTHER" id="PTHR32099:SF51">
    <property type="entry name" value="CYSTEINE-RICH RECEPTOR-LIKE PROTEIN KINASE 25 ISOFORM X1"/>
    <property type="match status" value="1"/>
</dbReference>
<dbReference type="PROSITE" id="PS51473">
    <property type="entry name" value="GNK2"/>
    <property type="match status" value="2"/>
</dbReference>
<keyword evidence="1 4" id="KW-0732">Signal</keyword>
<evidence type="ECO:0000256" key="3">
    <source>
        <dbReference type="SAM" id="MobiDB-lite"/>
    </source>
</evidence>
<feature type="region of interest" description="Disordered" evidence="3">
    <location>
        <begin position="250"/>
        <end position="273"/>
    </location>
</feature>
<dbReference type="FunFam" id="3.30.430.20:FF:000002">
    <property type="entry name" value="Cysteine-rich receptor-like protein kinase 10"/>
    <property type="match status" value="1"/>
</dbReference>
<proteinExistence type="predicted"/>
<gene>
    <name evidence="7" type="primary">LOC111278245</name>
</gene>
<dbReference type="Pfam" id="PF01657">
    <property type="entry name" value="Stress-antifung"/>
    <property type="match status" value="2"/>
</dbReference>
<evidence type="ECO:0000256" key="4">
    <source>
        <dbReference type="SAM" id="SignalP"/>
    </source>
</evidence>
<dbReference type="PANTHER" id="PTHR32099">
    <property type="entry name" value="CYSTEINE-RICH REPEAT SECRETORY PROTEIN"/>
    <property type="match status" value="1"/>
</dbReference>
<dbReference type="KEGG" id="dzi:111278245"/>
<sequence length="273" mass="29913">MGSSTFLLFSYTVLLSLATLTLSDDVYFEHNCNEIRGNYTANSTYQANLNSIVSQFSSLTEFNYGFFNLSAGVSPDNANVIALCRGDLNQSQCNSCLNYTATELERFCPSNKEATAWSELCLVRYANRDMYGMLENDPRTCAYNPANASNPEQFNQALSELLNDLSSKAADGGPLRKYAAGNATAGNLQTVYATVQCTPDLDEGNCTTCLTFAMNELRNCCYGRMGCRVLRPNCVLRFESNPFYNQIAVPLPSPPPPPSPSTSSFPTSIGEQH</sequence>
<dbReference type="InterPro" id="IPR002902">
    <property type="entry name" value="GNK2"/>
</dbReference>
<keyword evidence="6" id="KW-1185">Reference proteome</keyword>
<evidence type="ECO:0000256" key="1">
    <source>
        <dbReference type="ARBA" id="ARBA00022729"/>
    </source>
</evidence>
<dbReference type="InterPro" id="IPR038408">
    <property type="entry name" value="GNK2_sf"/>
</dbReference>